<dbReference type="STRING" id="1300345.LF41_621"/>
<dbReference type="OrthoDB" id="9923982at2"/>
<evidence type="ECO:0000256" key="1">
    <source>
        <dbReference type="SAM" id="SignalP"/>
    </source>
</evidence>
<dbReference type="Proteomes" id="UP000030518">
    <property type="component" value="Unassembled WGS sequence"/>
</dbReference>
<dbReference type="PATRIC" id="fig|1300345.3.peg.2290"/>
<name>A0A0A2WK18_9GAMM</name>
<keyword evidence="3" id="KW-1185">Reference proteome</keyword>
<reference evidence="2 3" key="1">
    <citation type="submission" date="2014-09" db="EMBL/GenBank/DDBJ databases">
        <title>Genome sequences of Lysobacter dokdonensis DS-58.</title>
        <authorList>
            <person name="Kim J.F."/>
            <person name="Kwak M.-J."/>
        </authorList>
    </citation>
    <scope>NUCLEOTIDE SEQUENCE [LARGE SCALE GENOMIC DNA]</scope>
    <source>
        <strain evidence="2 3">DS-58</strain>
    </source>
</reference>
<gene>
    <name evidence="2" type="ORF">LF41_621</name>
</gene>
<feature type="signal peptide" evidence="1">
    <location>
        <begin position="1"/>
        <end position="21"/>
    </location>
</feature>
<comment type="caution">
    <text evidence="2">The sequence shown here is derived from an EMBL/GenBank/DDBJ whole genome shotgun (WGS) entry which is preliminary data.</text>
</comment>
<organism evidence="2 3">
    <name type="scientific">Lysobacter dokdonensis DS-58</name>
    <dbReference type="NCBI Taxonomy" id="1300345"/>
    <lineage>
        <taxon>Bacteria</taxon>
        <taxon>Pseudomonadati</taxon>
        <taxon>Pseudomonadota</taxon>
        <taxon>Gammaproteobacteria</taxon>
        <taxon>Lysobacterales</taxon>
        <taxon>Lysobacteraceae</taxon>
        <taxon>Noviluteimonas</taxon>
    </lineage>
</organism>
<protein>
    <recommendedName>
        <fullName evidence="4">Secreted protein</fullName>
    </recommendedName>
</protein>
<dbReference type="RefSeq" id="WP_152600001.1">
    <property type="nucleotide sequence ID" value="NZ_JRKJ01000018.1"/>
</dbReference>
<dbReference type="AlphaFoldDB" id="A0A0A2WK18"/>
<sequence length="104" mass="11107">MRYAPVVALSVVLFASAPSLAQEALGAIEVKAEDSERSITIACNDPAQPSLKEVEQVLSVNDPTQSKGLRDKLMEAASEACAQKVPRILVTRTATGSLTWKPLQ</sequence>
<evidence type="ECO:0000313" key="3">
    <source>
        <dbReference type="Proteomes" id="UP000030518"/>
    </source>
</evidence>
<evidence type="ECO:0008006" key="4">
    <source>
        <dbReference type="Google" id="ProtNLM"/>
    </source>
</evidence>
<feature type="chain" id="PRO_5001996779" description="Secreted protein" evidence="1">
    <location>
        <begin position="22"/>
        <end position="104"/>
    </location>
</feature>
<evidence type="ECO:0000313" key="2">
    <source>
        <dbReference type="EMBL" id="KGQ18595.1"/>
    </source>
</evidence>
<dbReference type="EMBL" id="JRKJ01000018">
    <property type="protein sequence ID" value="KGQ18595.1"/>
    <property type="molecule type" value="Genomic_DNA"/>
</dbReference>
<keyword evidence="1" id="KW-0732">Signal</keyword>
<accession>A0A0A2WK18</accession>
<proteinExistence type="predicted"/>